<keyword evidence="2" id="KW-1185">Reference proteome</keyword>
<organism evidence="1">
    <name type="scientific">Oryza punctata</name>
    <name type="common">Red rice</name>
    <dbReference type="NCBI Taxonomy" id="4537"/>
    <lineage>
        <taxon>Eukaryota</taxon>
        <taxon>Viridiplantae</taxon>
        <taxon>Streptophyta</taxon>
        <taxon>Embryophyta</taxon>
        <taxon>Tracheophyta</taxon>
        <taxon>Spermatophyta</taxon>
        <taxon>Magnoliopsida</taxon>
        <taxon>Liliopsida</taxon>
        <taxon>Poales</taxon>
        <taxon>Poaceae</taxon>
        <taxon>BOP clade</taxon>
        <taxon>Oryzoideae</taxon>
        <taxon>Oryzeae</taxon>
        <taxon>Oryzinae</taxon>
        <taxon>Oryza</taxon>
    </lineage>
</organism>
<accession>A0A0E0LW30</accession>
<protein>
    <submittedName>
        <fullName evidence="1">Uncharacterized protein</fullName>
    </submittedName>
</protein>
<evidence type="ECO:0000313" key="1">
    <source>
        <dbReference type="EnsemblPlants" id="OPUNC08G16380.1"/>
    </source>
</evidence>
<dbReference type="Proteomes" id="UP000026962">
    <property type="component" value="Chromosome 8"/>
</dbReference>
<name>A0A0E0LW30_ORYPU</name>
<dbReference type="Gramene" id="OPUNC08G16380.1">
    <property type="protein sequence ID" value="OPUNC08G16380.1"/>
    <property type="gene ID" value="OPUNC08G16380"/>
</dbReference>
<reference evidence="1" key="1">
    <citation type="submission" date="2015-04" db="UniProtKB">
        <authorList>
            <consortium name="EnsemblPlants"/>
        </authorList>
    </citation>
    <scope>IDENTIFICATION</scope>
</reference>
<dbReference type="EnsemblPlants" id="OPUNC08G16380.1">
    <property type="protein sequence ID" value="OPUNC08G16380.1"/>
    <property type="gene ID" value="OPUNC08G16380"/>
</dbReference>
<dbReference type="AlphaFoldDB" id="A0A0E0LW30"/>
<proteinExistence type="predicted"/>
<evidence type="ECO:0000313" key="2">
    <source>
        <dbReference type="Proteomes" id="UP000026962"/>
    </source>
</evidence>
<sequence>MEAASLLPAAASHTVRRKRGLQLNETVYEEPEYVATKDDTAAATALTTRSHSSTVASATTVAATTVNSIYACIPTYLIGRKQTDREEVAVVPFPLVEANTIAEAPVISMDDDGHPTSPTSPKVARLAVHERPKPKLRVCSMEHGGRHLRVPQRARCRGPVGHCLGGNW</sequence>
<reference evidence="1" key="2">
    <citation type="submission" date="2018-05" db="EMBL/GenBank/DDBJ databases">
        <title>OpunRS2 (Oryza punctata Reference Sequence Version 2).</title>
        <authorList>
            <person name="Zhang J."/>
            <person name="Kudrna D."/>
            <person name="Lee S."/>
            <person name="Talag J."/>
            <person name="Welchert J."/>
            <person name="Wing R.A."/>
        </authorList>
    </citation>
    <scope>NUCLEOTIDE SEQUENCE [LARGE SCALE GENOMIC DNA]</scope>
</reference>
<dbReference type="HOGENOM" id="CLU_1589122_0_0_1"/>